<feature type="non-terminal residue" evidence="1">
    <location>
        <position position="1"/>
    </location>
</feature>
<organism evidence="1">
    <name type="scientific">marine sediment metagenome</name>
    <dbReference type="NCBI Taxonomy" id="412755"/>
    <lineage>
        <taxon>unclassified sequences</taxon>
        <taxon>metagenomes</taxon>
        <taxon>ecological metagenomes</taxon>
    </lineage>
</organism>
<evidence type="ECO:0000313" key="1">
    <source>
        <dbReference type="EMBL" id="GAH61114.1"/>
    </source>
</evidence>
<proteinExistence type="predicted"/>
<dbReference type="InterPro" id="IPR036439">
    <property type="entry name" value="Dockerin_dom_sf"/>
</dbReference>
<protein>
    <recommendedName>
        <fullName evidence="2">Dockerin domain-containing protein</fullName>
    </recommendedName>
</protein>
<dbReference type="AlphaFoldDB" id="X1I4V2"/>
<dbReference type="GO" id="GO:0000272">
    <property type="term" value="P:polysaccharide catabolic process"/>
    <property type="evidence" value="ECO:0007669"/>
    <property type="project" value="InterPro"/>
</dbReference>
<evidence type="ECO:0008006" key="2">
    <source>
        <dbReference type="Google" id="ProtNLM"/>
    </source>
</evidence>
<accession>X1I4V2</accession>
<gene>
    <name evidence="1" type="ORF">S03H2_31197</name>
</gene>
<reference evidence="1" key="1">
    <citation type="journal article" date="2014" name="Front. Microbiol.">
        <title>High frequency of phylogenetically diverse reductive dehalogenase-homologous genes in deep subseafloor sedimentary metagenomes.</title>
        <authorList>
            <person name="Kawai M."/>
            <person name="Futagami T."/>
            <person name="Toyoda A."/>
            <person name="Takaki Y."/>
            <person name="Nishi S."/>
            <person name="Hori S."/>
            <person name="Arai W."/>
            <person name="Tsubouchi T."/>
            <person name="Morono Y."/>
            <person name="Uchiyama I."/>
            <person name="Ito T."/>
            <person name="Fujiyama A."/>
            <person name="Inagaki F."/>
            <person name="Takami H."/>
        </authorList>
    </citation>
    <scope>NUCLEOTIDE SEQUENCE</scope>
    <source>
        <strain evidence="1">Expedition CK06-06</strain>
    </source>
</reference>
<name>X1I4V2_9ZZZZ</name>
<dbReference type="Gene3D" id="1.10.1330.10">
    <property type="entry name" value="Dockerin domain"/>
    <property type="match status" value="1"/>
</dbReference>
<dbReference type="EMBL" id="BARU01018908">
    <property type="protein sequence ID" value="GAH61114.1"/>
    <property type="molecule type" value="Genomic_DNA"/>
</dbReference>
<comment type="caution">
    <text evidence="1">The sequence shown here is derived from an EMBL/GenBank/DDBJ whole genome shotgun (WGS) entry which is preliminary data.</text>
</comment>
<sequence>NLTVTATQTEYDDPNSLLGGNSVKVFPTVTLLEPGDANSITLSLLYTIPPETSPGLVKTKLEFEFNFVGNDRVIKVSYNKPNSFWYAAIPGDLDLENDVDLTDYGTFAIQWRQADCNEPDWCSRADMDQSGNVDYSDLYILTENWLTGL</sequence>